<keyword evidence="1" id="KW-0812">Transmembrane</keyword>
<name>A0A1N7J6Z8_9CORY</name>
<evidence type="ECO:0000256" key="1">
    <source>
        <dbReference type="SAM" id="Phobius"/>
    </source>
</evidence>
<accession>A0A1N7J6Z8</accession>
<feature type="transmembrane region" description="Helical" evidence="1">
    <location>
        <begin position="128"/>
        <end position="146"/>
    </location>
</feature>
<keyword evidence="2" id="KW-0732">Signal</keyword>
<evidence type="ECO:0000256" key="2">
    <source>
        <dbReference type="SAM" id="SignalP"/>
    </source>
</evidence>
<feature type="chain" id="PRO_5012049022" description="Htaa protein" evidence="2">
    <location>
        <begin position="28"/>
        <end position="151"/>
    </location>
</feature>
<keyword evidence="1" id="KW-1133">Transmembrane helix</keyword>
<reference evidence="4" key="1">
    <citation type="submission" date="2017-01" db="EMBL/GenBank/DDBJ databases">
        <authorList>
            <person name="Varghese N."/>
            <person name="Submissions S."/>
        </authorList>
    </citation>
    <scope>NUCLEOTIDE SEQUENCE [LARGE SCALE GENOMIC DNA]</scope>
    <source>
        <strain evidence="4">DSM 44531</strain>
    </source>
</reference>
<organism evidence="3 4">
    <name type="scientific">Corynebacterium appendicis CIP 107643</name>
    <dbReference type="NCBI Taxonomy" id="1161099"/>
    <lineage>
        <taxon>Bacteria</taxon>
        <taxon>Bacillati</taxon>
        <taxon>Actinomycetota</taxon>
        <taxon>Actinomycetes</taxon>
        <taxon>Mycobacteriales</taxon>
        <taxon>Corynebacteriaceae</taxon>
        <taxon>Corynebacterium</taxon>
    </lineage>
</organism>
<keyword evidence="4" id="KW-1185">Reference proteome</keyword>
<feature type="signal peptide" evidence="2">
    <location>
        <begin position="1"/>
        <end position="27"/>
    </location>
</feature>
<sequence length="151" mass="15579">MKRFNKTAIAIALSGALALGAPPAADAQKNLGAPAATINHEGATWYLHSNGQFYVNDAGLVYTPVDQIEDEKKIALEADNAEGEQGAPAGDEQYVPAGDEVVEVGGNDAADSERGVNAETGNNTIAKGLVGLLLASIMGAAIFAFGRRRLV</sequence>
<dbReference type="Proteomes" id="UP000186292">
    <property type="component" value="Unassembled WGS sequence"/>
</dbReference>
<dbReference type="OrthoDB" id="4411239at2"/>
<keyword evidence="1" id="KW-0472">Membrane</keyword>
<gene>
    <name evidence="3" type="ORF">SAMN05444817_10496</name>
</gene>
<evidence type="ECO:0008006" key="5">
    <source>
        <dbReference type="Google" id="ProtNLM"/>
    </source>
</evidence>
<dbReference type="AlphaFoldDB" id="A0A1N7J6Z8"/>
<proteinExistence type="predicted"/>
<dbReference type="RefSeq" id="WP_076599000.1">
    <property type="nucleotide sequence ID" value="NZ_CP046976.1"/>
</dbReference>
<dbReference type="STRING" id="1161099.SAMN05444817_10496"/>
<protein>
    <recommendedName>
        <fullName evidence="5">Htaa protein</fullName>
    </recommendedName>
</protein>
<evidence type="ECO:0000313" key="4">
    <source>
        <dbReference type="Proteomes" id="UP000186292"/>
    </source>
</evidence>
<dbReference type="EMBL" id="FTOF01000004">
    <property type="protein sequence ID" value="SIS45135.1"/>
    <property type="molecule type" value="Genomic_DNA"/>
</dbReference>
<evidence type="ECO:0000313" key="3">
    <source>
        <dbReference type="EMBL" id="SIS45135.1"/>
    </source>
</evidence>